<feature type="compositionally biased region" description="Basic residues" evidence="10">
    <location>
        <begin position="918"/>
        <end position="927"/>
    </location>
</feature>
<dbReference type="Pfam" id="PF20645">
    <property type="entry name" value="Rrn7_cyclin_C"/>
    <property type="match status" value="1"/>
</dbReference>
<feature type="region of interest" description="Disordered" evidence="10">
    <location>
        <begin position="395"/>
        <end position="466"/>
    </location>
</feature>
<evidence type="ECO:0000256" key="2">
    <source>
        <dbReference type="ARBA" id="ARBA00006899"/>
    </source>
</evidence>
<name>A0A5C3FHD0_PSEA2</name>
<comment type="caution">
    <text evidence="13">The sequence shown here is derived from an EMBL/GenBank/DDBJ whole genome shotgun (WGS) entry which is preliminary data.</text>
</comment>
<dbReference type="InterPro" id="IPR048540">
    <property type="entry name" value="Rrn7_cyclin_N"/>
</dbReference>
<keyword evidence="8" id="KW-0804">Transcription</keyword>
<evidence type="ECO:0000256" key="9">
    <source>
        <dbReference type="ARBA" id="ARBA00023242"/>
    </source>
</evidence>
<evidence type="ECO:0000256" key="10">
    <source>
        <dbReference type="SAM" id="MobiDB-lite"/>
    </source>
</evidence>
<keyword evidence="4" id="KW-0863">Zinc-finger</keyword>
<dbReference type="GO" id="GO:0070860">
    <property type="term" value="C:RNA polymerase I core factor complex"/>
    <property type="evidence" value="ECO:0007669"/>
    <property type="project" value="InterPro"/>
</dbReference>
<organism evidence="13 14">
    <name type="scientific">Pseudozyma antarctica</name>
    <name type="common">Yeast</name>
    <name type="synonym">Candida antarctica</name>
    <dbReference type="NCBI Taxonomy" id="84753"/>
    <lineage>
        <taxon>Eukaryota</taxon>
        <taxon>Fungi</taxon>
        <taxon>Dikarya</taxon>
        <taxon>Basidiomycota</taxon>
        <taxon>Ustilaginomycotina</taxon>
        <taxon>Ustilaginomycetes</taxon>
        <taxon>Ustilaginales</taxon>
        <taxon>Ustilaginaceae</taxon>
        <taxon>Moesziomyces</taxon>
    </lineage>
</organism>
<comment type="similarity">
    <text evidence="2">Belongs to the RRN7/TAF1B family.</text>
</comment>
<keyword evidence="7" id="KW-0238">DNA-binding</keyword>
<dbReference type="GO" id="GO:0042790">
    <property type="term" value="P:nucleolar large rRNA transcription by RNA polymerase I"/>
    <property type="evidence" value="ECO:0007669"/>
    <property type="project" value="TreeGrafter"/>
</dbReference>
<feature type="compositionally biased region" description="Polar residues" evidence="10">
    <location>
        <begin position="1"/>
        <end position="10"/>
    </location>
</feature>
<evidence type="ECO:0000256" key="3">
    <source>
        <dbReference type="ARBA" id="ARBA00022723"/>
    </source>
</evidence>
<keyword evidence="5" id="KW-0862">Zinc</keyword>
<proteinExistence type="inferred from homology"/>
<feature type="domain" description="Rrn7/TAF1B C-terminal cyclin" evidence="12">
    <location>
        <begin position="552"/>
        <end position="736"/>
    </location>
</feature>
<dbReference type="InterPro" id="IPR048538">
    <property type="entry name" value="Rrn7_cyclin_C"/>
</dbReference>
<reference evidence="13" key="1">
    <citation type="submission" date="2018-03" db="EMBL/GenBank/DDBJ databases">
        <authorList>
            <person name="Guldener U."/>
        </authorList>
    </citation>
    <scope>NUCLEOTIDE SEQUENCE [LARGE SCALE GENOMIC DNA]</scope>
    <source>
        <strain evidence="13">ATCC34888</strain>
    </source>
</reference>
<evidence type="ECO:0000256" key="5">
    <source>
        <dbReference type="ARBA" id="ARBA00022833"/>
    </source>
</evidence>
<feature type="compositionally biased region" description="Basic residues" evidence="10">
    <location>
        <begin position="456"/>
        <end position="465"/>
    </location>
</feature>
<evidence type="ECO:0000259" key="12">
    <source>
        <dbReference type="Pfam" id="PF20645"/>
    </source>
</evidence>
<evidence type="ECO:0000256" key="6">
    <source>
        <dbReference type="ARBA" id="ARBA00023015"/>
    </source>
</evidence>
<feature type="region of interest" description="Disordered" evidence="10">
    <location>
        <begin position="1"/>
        <end position="61"/>
    </location>
</feature>
<dbReference type="GO" id="GO:0008270">
    <property type="term" value="F:zinc ion binding"/>
    <property type="evidence" value="ECO:0007669"/>
    <property type="project" value="UniProtKB-KW"/>
</dbReference>
<evidence type="ECO:0000256" key="4">
    <source>
        <dbReference type="ARBA" id="ARBA00022771"/>
    </source>
</evidence>
<dbReference type="Proteomes" id="UP000325008">
    <property type="component" value="Unassembled WGS sequence"/>
</dbReference>
<dbReference type="Pfam" id="PF20644">
    <property type="entry name" value="Rrn7_cyclin_N"/>
    <property type="match status" value="1"/>
</dbReference>
<keyword evidence="14" id="KW-1185">Reference proteome</keyword>
<comment type="subcellular location">
    <subcellularLocation>
        <location evidence="1">Nucleus</location>
        <location evidence="1">Nucleolus</location>
    </subcellularLocation>
</comment>
<feature type="compositionally biased region" description="Acidic residues" evidence="10">
    <location>
        <begin position="409"/>
        <end position="418"/>
    </location>
</feature>
<evidence type="ECO:0000256" key="8">
    <source>
        <dbReference type="ARBA" id="ARBA00023163"/>
    </source>
</evidence>
<evidence type="ECO:0000256" key="7">
    <source>
        <dbReference type="ARBA" id="ARBA00023125"/>
    </source>
</evidence>
<keyword evidence="3" id="KW-0479">Metal-binding</keyword>
<evidence type="ECO:0000313" key="14">
    <source>
        <dbReference type="Proteomes" id="UP000325008"/>
    </source>
</evidence>
<dbReference type="PANTHER" id="PTHR31576">
    <property type="entry name" value="TATA BOX-BINDING PROTEIN-ASSOCIATED FACTOR RNA POLYMERASE I SUBUNIT B"/>
    <property type="match status" value="1"/>
</dbReference>
<feature type="region of interest" description="Disordered" evidence="10">
    <location>
        <begin position="918"/>
        <end position="977"/>
    </location>
</feature>
<keyword evidence="6" id="KW-0805">Transcription regulation</keyword>
<feature type="region of interest" description="Disordered" evidence="10">
    <location>
        <begin position="104"/>
        <end position="180"/>
    </location>
</feature>
<feature type="compositionally biased region" description="Basic and acidic residues" evidence="10">
    <location>
        <begin position="961"/>
        <end position="977"/>
    </location>
</feature>
<feature type="compositionally biased region" description="Acidic residues" evidence="10">
    <location>
        <begin position="127"/>
        <end position="139"/>
    </location>
</feature>
<dbReference type="GO" id="GO:0001164">
    <property type="term" value="F:RNA polymerase I core promoter sequence-specific DNA binding"/>
    <property type="evidence" value="ECO:0007669"/>
    <property type="project" value="InterPro"/>
</dbReference>
<dbReference type="RefSeq" id="XP_014658835.1">
    <property type="nucleotide sequence ID" value="XM_014803349.1"/>
</dbReference>
<evidence type="ECO:0000313" key="13">
    <source>
        <dbReference type="EMBL" id="SPO43536.1"/>
    </source>
</evidence>
<feature type="compositionally biased region" description="Low complexity" evidence="10">
    <location>
        <begin position="398"/>
        <end position="408"/>
    </location>
</feature>
<protein>
    <submittedName>
        <fullName evidence="13">Uncharacterized protein</fullName>
    </submittedName>
</protein>
<feature type="compositionally biased region" description="Low complexity" evidence="10">
    <location>
        <begin position="35"/>
        <end position="52"/>
    </location>
</feature>
<feature type="domain" description="Rrn7/TAF1B N-terminal cyclin" evidence="11">
    <location>
        <begin position="432"/>
        <end position="530"/>
    </location>
</feature>
<dbReference type="EMBL" id="OOIQ01000002">
    <property type="protein sequence ID" value="SPO43536.1"/>
    <property type="molecule type" value="Genomic_DNA"/>
</dbReference>
<feature type="compositionally biased region" description="Polar residues" evidence="10">
    <location>
        <begin position="117"/>
        <end position="126"/>
    </location>
</feature>
<feature type="compositionally biased region" description="Basic and acidic residues" evidence="10">
    <location>
        <begin position="934"/>
        <end position="946"/>
    </location>
</feature>
<feature type="compositionally biased region" description="Acidic residues" evidence="10">
    <location>
        <begin position="160"/>
        <end position="176"/>
    </location>
</feature>
<dbReference type="InterPro" id="IPR033599">
    <property type="entry name" value="TAF1B/Rrn7"/>
</dbReference>
<dbReference type="AlphaFoldDB" id="A0A5C3FHD0"/>
<dbReference type="PANTHER" id="PTHR31576:SF2">
    <property type="entry name" value="TATA BOX-BINDING PROTEIN-ASSOCIATED FACTOR RNA POLYMERASE I SUBUNIT B"/>
    <property type="match status" value="1"/>
</dbReference>
<keyword evidence="9" id="KW-0539">Nucleus</keyword>
<gene>
    <name evidence="13" type="ORF">PSANT_01221</name>
</gene>
<evidence type="ECO:0000256" key="1">
    <source>
        <dbReference type="ARBA" id="ARBA00004604"/>
    </source>
</evidence>
<feature type="compositionally biased region" description="Basic and acidic residues" evidence="10">
    <location>
        <begin position="438"/>
        <end position="447"/>
    </location>
</feature>
<dbReference type="OrthoDB" id="428577at2759"/>
<evidence type="ECO:0000259" key="11">
    <source>
        <dbReference type="Pfam" id="PF20644"/>
    </source>
</evidence>
<sequence>MLPHSSQYSAYGSGRAGHGLSQPGAAPSSDFDELFSSQPGPSSGFGHQPSQSTKRPRCPECGTRKMRLRAGQLICKRGHVQQFFRVEEAEGDEYIGDGIARKRRVQKTHRVRRLKSQHTPWYSQPETDVEPEDSEEDQLEHESTRAKKRPRSSSFRSAGAEEDEDELLEDSQDEGSDNLRARPYSIREDSFFERTPRSLRSYAASSAAEESGFESELDSHARASRRGIRSIWRSGVGLHGAFEGRFALLQCLQLVLRLQLQRLRELWGDRLPRETEAVARDLWAMFVSLLPVGHYPPEPLIAATFDWHTRTALSQERAAEIFPNHQTYDPEADIHAHRRTMLFNAFHHHCERSARGEDVAARRFPTQHADDRADAEDPGVAKECIDWIVGNAEDQSVRSRSQRSSEVESLADPEDELAQLDPVFAEQRRRQQAATSESEPHDTETEHGGQGGQGGRTRRKRKRRFLPPWATKNAVGTAQTEILQLATVPTTVSIVYLALHLLKVPVFWADLMKLIASYELPFLNVVHRLPLALTRSLNKDNVHHHLLDTDAVPSISALHLHTLGVAELLQRTYGVEFGDANVSGQLARMTEAMLLPPTFYVATKRLLDVVARGVTPQLLPSRSKGKQDEEDGKKAGLPGAALVQRLPKEFVLMAALLVTVKMRYGLDGQERCEGVGVDGALSCAPELDAWLAALDARRDRFRASKEAVPRVDPTELDPLSMSDDQLDAYASFVETNLVLSNHIDLHEWRRLEPQHRWAAFTKFIPELSDSNPQCGDGSGRGDGGGTKEWAELEADLRGLYRRHTARPGEGGLKAGERYVMHQFAPGAGAPSDADPLGLCYSPLYPRVMQHANEVVGIRTPQSASVAMDVLVDLECTRARTRGADAVVRTWEMAYGIQAHLEAVERMLDAETEHRARNIRRNLARKAPARSTESAPHHLEDEQHQEHEEELEEELEQAQQEQDQHTDEYQNRSKPRDT</sequence>
<accession>A0A5C3FHD0</accession>
<feature type="compositionally biased region" description="Basic residues" evidence="10">
    <location>
        <begin position="104"/>
        <end position="116"/>
    </location>
</feature>